<comment type="caution">
    <text evidence="2">The sequence shown here is derived from an EMBL/GenBank/DDBJ whole genome shotgun (WGS) entry which is preliminary data.</text>
</comment>
<evidence type="ECO:0000313" key="2">
    <source>
        <dbReference type="EMBL" id="GMG22854.1"/>
    </source>
</evidence>
<reference evidence="2" key="1">
    <citation type="submission" date="2023-04" db="EMBL/GenBank/DDBJ databases">
        <title>Ambrosiozyma monospora NBRC 1965.</title>
        <authorList>
            <person name="Ichikawa N."/>
            <person name="Sato H."/>
            <person name="Tonouchi N."/>
        </authorList>
    </citation>
    <scope>NUCLEOTIDE SEQUENCE</scope>
    <source>
        <strain evidence="2">NBRC 1965</strain>
    </source>
</reference>
<organism evidence="2 3">
    <name type="scientific">Ambrosiozyma monospora</name>
    <name type="common">Yeast</name>
    <name type="synonym">Endomycopsis monosporus</name>
    <dbReference type="NCBI Taxonomy" id="43982"/>
    <lineage>
        <taxon>Eukaryota</taxon>
        <taxon>Fungi</taxon>
        <taxon>Dikarya</taxon>
        <taxon>Ascomycota</taxon>
        <taxon>Saccharomycotina</taxon>
        <taxon>Pichiomycetes</taxon>
        <taxon>Pichiales</taxon>
        <taxon>Pichiaceae</taxon>
        <taxon>Ambrosiozyma</taxon>
    </lineage>
</organism>
<feature type="compositionally biased region" description="Polar residues" evidence="1">
    <location>
        <begin position="175"/>
        <end position="202"/>
    </location>
</feature>
<protein>
    <submittedName>
        <fullName evidence="2">Unnamed protein product</fullName>
    </submittedName>
</protein>
<feature type="compositionally biased region" description="Basic residues" evidence="1">
    <location>
        <begin position="231"/>
        <end position="245"/>
    </location>
</feature>
<dbReference type="AlphaFoldDB" id="A0A9W6YX47"/>
<keyword evidence="3" id="KW-1185">Reference proteome</keyword>
<dbReference type="EMBL" id="BSXU01001018">
    <property type="protein sequence ID" value="GMG22854.1"/>
    <property type="molecule type" value="Genomic_DNA"/>
</dbReference>
<dbReference type="Proteomes" id="UP001165063">
    <property type="component" value="Unassembled WGS sequence"/>
</dbReference>
<accession>A0A9W6YX47</accession>
<feature type="region of interest" description="Disordered" evidence="1">
    <location>
        <begin position="148"/>
        <end position="247"/>
    </location>
</feature>
<evidence type="ECO:0000313" key="3">
    <source>
        <dbReference type="Proteomes" id="UP001165063"/>
    </source>
</evidence>
<gene>
    <name evidence="2" type="ORF">Amon01_000270300</name>
</gene>
<feature type="compositionally biased region" description="Low complexity" evidence="1">
    <location>
        <begin position="213"/>
        <end position="230"/>
    </location>
</feature>
<proteinExistence type="predicted"/>
<evidence type="ECO:0000256" key="1">
    <source>
        <dbReference type="SAM" id="MobiDB-lite"/>
    </source>
</evidence>
<name>A0A9W6YX47_AMBMO</name>
<sequence>MSYSNTEIQVENKTTFKQLVKKIPHEKLFNSCRFVKKNTSQGKKFMAKKIADAKDRFSDDKSSFVVHKVLHLTNEGWIDVAEEYPVQKKEPFVKKQVDSCKKYIGKQISDAKKIIVGHEKTFEVHNVVHLADGYRVDVRYEYPKQRYAESIANQDKPEQQQQQDLDDDDNDCFSGKQSTVTPQTTLRSSPQSTLSRHTSSKGVQHFGTDDETTTTTRTTTTTTTSSGNNTKKTRYQRSRKAHEKRQRAIQERKRIVIDMLYNNIVSYLSDPDAYDEKYRFEFEF</sequence>